<keyword evidence="2" id="KW-1185">Reference proteome</keyword>
<proteinExistence type="predicted"/>
<dbReference type="AlphaFoldDB" id="X6NLD5"/>
<comment type="caution">
    <text evidence="1">The sequence shown here is derived from an EMBL/GenBank/DDBJ whole genome shotgun (WGS) entry which is preliminary data.</text>
</comment>
<evidence type="ECO:0000313" key="1">
    <source>
        <dbReference type="EMBL" id="ETO26192.1"/>
    </source>
</evidence>
<dbReference type="EMBL" id="ASPP01008024">
    <property type="protein sequence ID" value="ETO26192.1"/>
    <property type="molecule type" value="Genomic_DNA"/>
</dbReference>
<dbReference type="Proteomes" id="UP000023152">
    <property type="component" value="Unassembled WGS sequence"/>
</dbReference>
<name>X6NLD5_RETFI</name>
<accession>X6NLD5</accession>
<organism evidence="1 2">
    <name type="scientific">Reticulomyxa filosa</name>
    <dbReference type="NCBI Taxonomy" id="46433"/>
    <lineage>
        <taxon>Eukaryota</taxon>
        <taxon>Sar</taxon>
        <taxon>Rhizaria</taxon>
        <taxon>Retaria</taxon>
        <taxon>Foraminifera</taxon>
        <taxon>Monothalamids</taxon>
        <taxon>Reticulomyxidae</taxon>
        <taxon>Reticulomyxa</taxon>
    </lineage>
</organism>
<sequence length="132" mass="15589">MTCICNSIQFTDSKIKIQKEFDKLCELLEIDDNDFTFSVTNISDLFNIFAVMNFVSNYKKLLRKLLFYLGEPSWIKKIQNRGNVIEATHQTMLDFGIIEYRPSFDIIEKNITAQYETILHKFIIEELKKSMD</sequence>
<protein>
    <submittedName>
        <fullName evidence="1">Uncharacterized protein</fullName>
    </submittedName>
</protein>
<gene>
    <name evidence="1" type="ORF">RFI_10944</name>
</gene>
<evidence type="ECO:0000313" key="2">
    <source>
        <dbReference type="Proteomes" id="UP000023152"/>
    </source>
</evidence>
<reference evidence="1 2" key="1">
    <citation type="journal article" date="2013" name="Curr. Biol.">
        <title>The Genome of the Foraminiferan Reticulomyxa filosa.</title>
        <authorList>
            <person name="Glockner G."/>
            <person name="Hulsmann N."/>
            <person name="Schleicher M."/>
            <person name="Noegel A.A."/>
            <person name="Eichinger L."/>
            <person name="Gallinger C."/>
            <person name="Pawlowski J."/>
            <person name="Sierra R."/>
            <person name="Euteneuer U."/>
            <person name="Pillet L."/>
            <person name="Moustafa A."/>
            <person name="Platzer M."/>
            <person name="Groth M."/>
            <person name="Szafranski K."/>
            <person name="Schliwa M."/>
        </authorList>
    </citation>
    <scope>NUCLEOTIDE SEQUENCE [LARGE SCALE GENOMIC DNA]</scope>
</reference>